<organism evidence="2 3">
    <name type="scientific">Nephila pilipes</name>
    <name type="common">Giant wood spider</name>
    <name type="synonym">Nephila maculata</name>
    <dbReference type="NCBI Taxonomy" id="299642"/>
    <lineage>
        <taxon>Eukaryota</taxon>
        <taxon>Metazoa</taxon>
        <taxon>Ecdysozoa</taxon>
        <taxon>Arthropoda</taxon>
        <taxon>Chelicerata</taxon>
        <taxon>Arachnida</taxon>
        <taxon>Araneae</taxon>
        <taxon>Araneomorphae</taxon>
        <taxon>Entelegynae</taxon>
        <taxon>Araneoidea</taxon>
        <taxon>Nephilidae</taxon>
        <taxon>Nephila</taxon>
    </lineage>
</organism>
<dbReference type="Proteomes" id="UP000887013">
    <property type="component" value="Unassembled WGS sequence"/>
</dbReference>
<gene>
    <name evidence="2" type="ORF">NPIL_699311</name>
</gene>
<dbReference type="EMBL" id="BMAW01119180">
    <property type="protein sequence ID" value="GFT83362.1"/>
    <property type="molecule type" value="Genomic_DNA"/>
</dbReference>
<name>A0A8X6U5R5_NEPPI</name>
<proteinExistence type="predicted"/>
<dbReference type="AlphaFoldDB" id="A0A8X6U5R5"/>
<keyword evidence="3" id="KW-1185">Reference proteome</keyword>
<evidence type="ECO:0000313" key="3">
    <source>
        <dbReference type="Proteomes" id="UP000887013"/>
    </source>
</evidence>
<reference evidence="2" key="1">
    <citation type="submission" date="2020-08" db="EMBL/GenBank/DDBJ databases">
        <title>Multicomponent nature underlies the extraordinary mechanical properties of spider dragline silk.</title>
        <authorList>
            <person name="Kono N."/>
            <person name="Nakamura H."/>
            <person name="Mori M."/>
            <person name="Yoshida Y."/>
            <person name="Ohtoshi R."/>
            <person name="Malay A.D."/>
            <person name="Moran D.A.P."/>
            <person name="Tomita M."/>
            <person name="Numata K."/>
            <person name="Arakawa K."/>
        </authorList>
    </citation>
    <scope>NUCLEOTIDE SEQUENCE</scope>
</reference>
<evidence type="ECO:0000256" key="1">
    <source>
        <dbReference type="SAM" id="MobiDB-lite"/>
    </source>
</evidence>
<evidence type="ECO:0000313" key="2">
    <source>
        <dbReference type="EMBL" id="GFT83362.1"/>
    </source>
</evidence>
<comment type="caution">
    <text evidence="2">The sequence shown here is derived from an EMBL/GenBank/DDBJ whole genome shotgun (WGS) entry which is preliminary data.</text>
</comment>
<feature type="region of interest" description="Disordered" evidence="1">
    <location>
        <begin position="52"/>
        <end position="77"/>
    </location>
</feature>
<accession>A0A8X6U5R5</accession>
<protein>
    <submittedName>
        <fullName evidence="2">Uncharacterized protein</fullName>
    </submittedName>
</protein>
<sequence length="77" mass="8405">MCVSQKTGGGLPMDTLVAQKRKLPYPKSLQTARREKEFAILLVVGPAPVGRDSSLQKNSTLHNDDAFPVPAPQIRAY</sequence>